<sequence>MIRKLSAIQIDFDHRYRQQQDDFSIVR</sequence>
<proteinExistence type="predicted"/>
<accession>A0A8S3GEG4</accession>
<protein>
    <submittedName>
        <fullName evidence="1">Uncharacterized protein</fullName>
    </submittedName>
</protein>
<evidence type="ECO:0000313" key="1">
    <source>
        <dbReference type="EMBL" id="CAF5163561.1"/>
    </source>
</evidence>
<dbReference type="AlphaFoldDB" id="A0A8S3GEG4"/>
<organism evidence="1 2">
    <name type="scientific">Rotaria magnacalcarata</name>
    <dbReference type="NCBI Taxonomy" id="392030"/>
    <lineage>
        <taxon>Eukaryota</taxon>
        <taxon>Metazoa</taxon>
        <taxon>Spiralia</taxon>
        <taxon>Gnathifera</taxon>
        <taxon>Rotifera</taxon>
        <taxon>Eurotatoria</taxon>
        <taxon>Bdelloidea</taxon>
        <taxon>Philodinida</taxon>
        <taxon>Philodinidae</taxon>
        <taxon>Rotaria</taxon>
    </lineage>
</organism>
<dbReference type="EMBL" id="CAJOBH010269334">
    <property type="protein sequence ID" value="CAF5163561.1"/>
    <property type="molecule type" value="Genomic_DNA"/>
</dbReference>
<comment type="caution">
    <text evidence="1">The sequence shown here is derived from an EMBL/GenBank/DDBJ whole genome shotgun (WGS) entry which is preliminary data.</text>
</comment>
<gene>
    <name evidence="1" type="ORF">BYL167_LOCUS75295</name>
</gene>
<evidence type="ECO:0000313" key="2">
    <source>
        <dbReference type="Proteomes" id="UP000681967"/>
    </source>
</evidence>
<reference evidence="1" key="1">
    <citation type="submission" date="2021-02" db="EMBL/GenBank/DDBJ databases">
        <authorList>
            <person name="Nowell W R."/>
        </authorList>
    </citation>
    <scope>NUCLEOTIDE SEQUENCE</scope>
</reference>
<feature type="non-terminal residue" evidence="1">
    <location>
        <position position="27"/>
    </location>
</feature>
<name>A0A8S3GEG4_9BILA</name>
<dbReference type="Proteomes" id="UP000681967">
    <property type="component" value="Unassembled WGS sequence"/>
</dbReference>